<evidence type="ECO:0000313" key="3">
    <source>
        <dbReference type="EMBL" id="WDR06025.1"/>
    </source>
</evidence>
<keyword evidence="4" id="KW-1185">Reference proteome</keyword>
<dbReference type="Gene3D" id="3.40.190.10">
    <property type="entry name" value="Periplasmic binding protein-like II"/>
    <property type="match status" value="2"/>
</dbReference>
<feature type="signal peptide" evidence="1">
    <location>
        <begin position="1"/>
        <end position="23"/>
    </location>
</feature>
<reference evidence="3 4" key="1">
    <citation type="submission" date="2023-02" db="EMBL/GenBank/DDBJ databases">
        <title>Devosia chondri sp. nov., isolated from the phycosphere of marine algae.</title>
        <authorList>
            <person name="Kim J.M."/>
            <person name="Lee J.K."/>
            <person name="Choi B.J."/>
            <person name="Bayburt H."/>
            <person name="Jeon C.O."/>
        </authorList>
    </citation>
    <scope>NUCLEOTIDE SEQUENCE [LARGE SCALE GENOMIC DNA]</scope>
    <source>
        <strain evidence="3 4">G2-5</strain>
    </source>
</reference>
<dbReference type="EMBL" id="CP118247">
    <property type="protein sequence ID" value="WDR06025.1"/>
    <property type="molecule type" value="Genomic_DNA"/>
</dbReference>
<evidence type="ECO:0000259" key="2">
    <source>
        <dbReference type="Pfam" id="PF09084"/>
    </source>
</evidence>
<sequence>MHHIGKLLVAGLALLASSTIACAQDAPENATLVLGAQESGTVQWEIQTIKDLGLDQKHHLTLEVRPLADSRAGQVALLTGTVDVILSDFIWVSIQRSEGNMVTAVPHSLAVGGLMVSPDSAIATVTDLNELTIGVAGGPVDKSWVVLQAYYNSITGEKLADHVNAKYGAPPLINELLRSGKIDAGLNFWQWNARSKAVGMREVISVAQMLSELGVDEQPPLLGWTFTDQVANDKNDAIVRFLEASFEAKEILGHDDAIWERLKGVMGASDDPALFIQLRDDYRRGIVPRYDESTVQAAEQTFGLMARFGGSDLVGSSDRLAAGTFWSGFRK</sequence>
<dbReference type="RefSeq" id="WP_282211539.1">
    <property type="nucleotide sequence ID" value="NZ_CP118247.1"/>
</dbReference>
<feature type="domain" description="SsuA/THI5-like" evidence="2">
    <location>
        <begin position="58"/>
        <end position="246"/>
    </location>
</feature>
<evidence type="ECO:0000313" key="4">
    <source>
        <dbReference type="Proteomes" id="UP001222118"/>
    </source>
</evidence>
<dbReference type="PROSITE" id="PS51257">
    <property type="entry name" value="PROKAR_LIPOPROTEIN"/>
    <property type="match status" value="1"/>
</dbReference>
<accession>A0ABY7YYD5</accession>
<organism evidence="3 4">
    <name type="scientific">Devosia rhodophyticola</name>
    <dbReference type="NCBI Taxonomy" id="3026423"/>
    <lineage>
        <taxon>Bacteria</taxon>
        <taxon>Pseudomonadati</taxon>
        <taxon>Pseudomonadota</taxon>
        <taxon>Alphaproteobacteria</taxon>
        <taxon>Hyphomicrobiales</taxon>
        <taxon>Devosiaceae</taxon>
        <taxon>Devosia</taxon>
    </lineage>
</organism>
<feature type="chain" id="PRO_5046487460" evidence="1">
    <location>
        <begin position="24"/>
        <end position="331"/>
    </location>
</feature>
<dbReference type="InterPro" id="IPR015168">
    <property type="entry name" value="SsuA/THI5"/>
</dbReference>
<keyword evidence="1" id="KW-0732">Signal</keyword>
<protein>
    <submittedName>
        <fullName evidence="3">ABC transporter substrate-binding protein</fullName>
    </submittedName>
</protein>
<gene>
    <name evidence="3" type="ORF">PSQ90_00740</name>
</gene>
<dbReference type="PANTHER" id="PTHR30024:SF48">
    <property type="entry name" value="ABC TRANSPORTER SUBSTRATE-BINDING PROTEIN"/>
    <property type="match status" value="1"/>
</dbReference>
<dbReference type="SUPFAM" id="SSF53850">
    <property type="entry name" value="Periplasmic binding protein-like II"/>
    <property type="match status" value="1"/>
</dbReference>
<dbReference type="Pfam" id="PF09084">
    <property type="entry name" value="NMT1"/>
    <property type="match status" value="1"/>
</dbReference>
<dbReference type="Proteomes" id="UP001222118">
    <property type="component" value="Chromosome"/>
</dbReference>
<dbReference type="PANTHER" id="PTHR30024">
    <property type="entry name" value="ALIPHATIC SULFONATES-BINDING PROTEIN-RELATED"/>
    <property type="match status" value="1"/>
</dbReference>
<proteinExistence type="predicted"/>
<evidence type="ECO:0000256" key="1">
    <source>
        <dbReference type="SAM" id="SignalP"/>
    </source>
</evidence>
<name>A0ABY7YYD5_9HYPH</name>